<accession>A0A8H3ZWA9</accession>
<proteinExistence type="predicted"/>
<evidence type="ECO:0000313" key="2">
    <source>
        <dbReference type="EMBL" id="KAF0344405.1"/>
    </source>
</evidence>
<keyword evidence="3" id="KW-1185">Reference proteome</keyword>
<gene>
    <name evidence="2" type="ORF">F8M41_015940</name>
</gene>
<dbReference type="EMBL" id="WTPW01003384">
    <property type="protein sequence ID" value="KAF0344405.1"/>
    <property type="molecule type" value="Genomic_DNA"/>
</dbReference>
<comment type="caution">
    <text evidence="2">The sequence shown here is derived from an EMBL/GenBank/DDBJ whole genome shotgun (WGS) entry which is preliminary data.</text>
</comment>
<evidence type="ECO:0000313" key="3">
    <source>
        <dbReference type="Proteomes" id="UP000439903"/>
    </source>
</evidence>
<dbReference type="AlphaFoldDB" id="A0A8H3ZWA9"/>
<feature type="region of interest" description="Disordered" evidence="1">
    <location>
        <begin position="1"/>
        <end position="36"/>
    </location>
</feature>
<organism evidence="2 3">
    <name type="scientific">Gigaspora margarita</name>
    <dbReference type="NCBI Taxonomy" id="4874"/>
    <lineage>
        <taxon>Eukaryota</taxon>
        <taxon>Fungi</taxon>
        <taxon>Fungi incertae sedis</taxon>
        <taxon>Mucoromycota</taxon>
        <taxon>Glomeromycotina</taxon>
        <taxon>Glomeromycetes</taxon>
        <taxon>Diversisporales</taxon>
        <taxon>Gigasporaceae</taxon>
        <taxon>Gigaspora</taxon>
    </lineage>
</organism>
<sequence>MERNEKFLPPVKESQIQKMKKVKKEVREESRNNPKV</sequence>
<feature type="compositionally biased region" description="Basic and acidic residues" evidence="1">
    <location>
        <begin position="25"/>
        <end position="36"/>
    </location>
</feature>
<name>A0A8H3ZWA9_GIGMA</name>
<feature type="non-terminal residue" evidence="2">
    <location>
        <position position="36"/>
    </location>
</feature>
<evidence type="ECO:0000256" key="1">
    <source>
        <dbReference type="SAM" id="MobiDB-lite"/>
    </source>
</evidence>
<dbReference type="Proteomes" id="UP000439903">
    <property type="component" value="Unassembled WGS sequence"/>
</dbReference>
<reference evidence="2 3" key="1">
    <citation type="journal article" date="2019" name="Environ. Microbiol.">
        <title>At the nexus of three kingdoms: the genome of the mycorrhizal fungus Gigaspora margarita provides insights into plant, endobacterial and fungal interactions.</title>
        <authorList>
            <person name="Venice F."/>
            <person name="Ghignone S."/>
            <person name="Salvioli di Fossalunga A."/>
            <person name="Amselem J."/>
            <person name="Novero M."/>
            <person name="Xianan X."/>
            <person name="Sedzielewska Toro K."/>
            <person name="Morin E."/>
            <person name="Lipzen A."/>
            <person name="Grigoriev I.V."/>
            <person name="Henrissat B."/>
            <person name="Martin F.M."/>
            <person name="Bonfante P."/>
        </authorList>
    </citation>
    <scope>NUCLEOTIDE SEQUENCE [LARGE SCALE GENOMIC DNA]</scope>
    <source>
        <strain evidence="2 3">BEG34</strain>
    </source>
</reference>
<protein>
    <submittedName>
        <fullName evidence="2">Uncharacterized protein</fullName>
    </submittedName>
</protein>